<accession>B3QSG9</accession>
<keyword evidence="4" id="KW-1185">Reference proteome</keyword>
<feature type="domain" description="CAAX prenyl protease 2/Lysostaphin resistance protein A-like" evidence="2">
    <location>
        <begin position="127"/>
        <end position="217"/>
    </location>
</feature>
<dbReference type="EMBL" id="CP001100">
    <property type="protein sequence ID" value="ACF12560.1"/>
    <property type="molecule type" value="Genomic_DNA"/>
</dbReference>
<dbReference type="GO" id="GO:0080120">
    <property type="term" value="P:CAAX-box protein maturation"/>
    <property type="evidence" value="ECO:0007669"/>
    <property type="project" value="UniProtKB-ARBA"/>
</dbReference>
<feature type="transmembrane region" description="Helical" evidence="1">
    <location>
        <begin position="208"/>
        <end position="229"/>
    </location>
</feature>
<feature type="transmembrane region" description="Helical" evidence="1">
    <location>
        <begin position="24"/>
        <end position="43"/>
    </location>
</feature>
<sequence length="234" mass="25984">MGENMEQTRFSNAGFKESLYEKRLQLSLILTGVIWVSGLIGHFTPAGEWPALFIYVLGGIGIVLWHGKNTGEWKEMFISTENLGKSLKWGGIIGGFLFVMDVANTYMYLKGGGEPMAQMEEILVGMNMLYLFPLLILAEEFLWRGILFSALLEKGLNKHLVVAITTILYMVNHFAVAPVGLFERGLMAMMAMPIGIIGGYLVANTRNLWGSALIHTTTMVSMILDIFLIPKLVS</sequence>
<reference evidence="3 4" key="1">
    <citation type="submission" date="2008-06" db="EMBL/GenBank/DDBJ databases">
        <title>Complete sequence of Chloroherpeton thalassium ATCC 35110.</title>
        <authorList>
            <consortium name="US DOE Joint Genome Institute"/>
            <person name="Lucas S."/>
            <person name="Copeland A."/>
            <person name="Lapidus A."/>
            <person name="Glavina del Rio T."/>
            <person name="Dalin E."/>
            <person name="Tice H."/>
            <person name="Bruce D."/>
            <person name="Goodwin L."/>
            <person name="Pitluck S."/>
            <person name="Schmutz J."/>
            <person name="Larimer F."/>
            <person name="Land M."/>
            <person name="Hauser L."/>
            <person name="Kyrpides N."/>
            <person name="Mikhailova N."/>
            <person name="Liu Z."/>
            <person name="Li T."/>
            <person name="Zhao F."/>
            <person name="Overmann J."/>
            <person name="Bryant D.A."/>
            <person name="Richardson P."/>
        </authorList>
    </citation>
    <scope>NUCLEOTIDE SEQUENCE [LARGE SCALE GENOMIC DNA]</scope>
    <source>
        <strain evidence="4">ATCC 35110 / GB-78</strain>
    </source>
</reference>
<feature type="transmembrane region" description="Helical" evidence="1">
    <location>
        <begin position="49"/>
        <end position="67"/>
    </location>
</feature>
<keyword evidence="1" id="KW-1133">Transmembrane helix</keyword>
<dbReference type="eggNOG" id="COG1266">
    <property type="taxonomic scope" value="Bacteria"/>
</dbReference>
<organism evidence="3 4">
    <name type="scientific">Chloroherpeton thalassium (strain ATCC 35110 / GB-78)</name>
    <dbReference type="NCBI Taxonomy" id="517418"/>
    <lineage>
        <taxon>Bacteria</taxon>
        <taxon>Pseudomonadati</taxon>
        <taxon>Chlorobiota</taxon>
        <taxon>Chlorobiia</taxon>
        <taxon>Chlorobiales</taxon>
        <taxon>Chloroherpetonaceae</taxon>
        <taxon>Chloroherpeton</taxon>
    </lineage>
</organism>
<dbReference type="AlphaFoldDB" id="B3QSG9"/>
<dbReference type="Pfam" id="PF02517">
    <property type="entry name" value="Rce1-like"/>
    <property type="match status" value="1"/>
</dbReference>
<evidence type="ECO:0000313" key="4">
    <source>
        <dbReference type="Proteomes" id="UP000001208"/>
    </source>
</evidence>
<dbReference type="Proteomes" id="UP000001208">
    <property type="component" value="Chromosome"/>
</dbReference>
<dbReference type="GO" id="GO:0004175">
    <property type="term" value="F:endopeptidase activity"/>
    <property type="evidence" value="ECO:0007669"/>
    <property type="project" value="UniProtKB-ARBA"/>
</dbReference>
<feature type="transmembrane region" description="Helical" evidence="1">
    <location>
        <begin position="159"/>
        <end position="179"/>
    </location>
</feature>
<evidence type="ECO:0000256" key="1">
    <source>
        <dbReference type="SAM" id="Phobius"/>
    </source>
</evidence>
<keyword evidence="1" id="KW-0472">Membrane</keyword>
<evidence type="ECO:0000313" key="3">
    <source>
        <dbReference type="EMBL" id="ACF12560.1"/>
    </source>
</evidence>
<evidence type="ECO:0000259" key="2">
    <source>
        <dbReference type="Pfam" id="PF02517"/>
    </source>
</evidence>
<feature type="transmembrane region" description="Helical" evidence="1">
    <location>
        <begin position="129"/>
        <end position="152"/>
    </location>
</feature>
<dbReference type="HOGENOM" id="CLU_105403_0_0_10"/>
<gene>
    <name evidence="3" type="ordered locus">Ctha_0089</name>
</gene>
<name>B3QSG9_CHLT3</name>
<protein>
    <submittedName>
        <fullName evidence="3">Abortive infection protein</fullName>
    </submittedName>
</protein>
<feature type="transmembrane region" description="Helical" evidence="1">
    <location>
        <begin position="87"/>
        <end position="109"/>
    </location>
</feature>
<dbReference type="KEGG" id="cts:Ctha_0089"/>
<feature type="transmembrane region" description="Helical" evidence="1">
    <location>
        <begin position="185"/>
        <end position="203"/>
    </location>
</feature>
<keyword evidence="1" id="KW-0812">Transmembrane</keyword>
<dbReference type="InterPro" id="IPR003675">
    <property type="entry name" value="Rce1/LyrA-like_dom"/>
</dbReference>
<proteinExistence type="predicted"/>